<dbReference type="InterPro" id="IPR037682">
    <property type="entry name" value="TonB_C"/>
</dbReference>
<evidence type="ECO:0000313" key="14">
    <source>
        <dbReference type="Proteomes" id="UP000051913"/>
    </source>
</evidence>
<keyword evidence="14" id="KW-1185">Reference proteome</keyword>
<dbReference type="GO" id="GO:0005886">
    <property type="term" value="C:plasma membrane"/>
    <property type="evidence" value="ECO:0007669"/>
    <property type="project" value="UniProtKB-SubCell"/>
</dbReference>
<evidence type="ECO:0000256" key="5">
    <source>
        <dbReference type="ARBA" id="ARBA00022519"/>
    </source>
</evidence>
<feature type="domain" description="TonB C-terminal" evidence="12">
    <location>
        <begin position="154"/>
        <end position="244"/>
    </location>
</feature>
<dbReference type="InterPro" id="IPR006260">
    <property type="entry name" value="TonB/TolA_C"/>
</dbReference>
<dbReference type="PROSITE" id="PS52015">
    <property type="entry name" value="TONB_CTD"/>
    <property type="match status" value="1"/>
</dbReference>
<dbReference type="GO" id="GO:0015031">
    <property type="term" value="P:protein transport"/>
    <property type="evidence" value="ECO:0007669"/>
    <property type="project" value="UniProtKB-KW"/>
</dbReference>
<feature type="transmembrane region" description="Helical" evidence="11">
    <location>
        <begin position="37"/>
        <end position="58"/>
    </location>
</feature>
<evidence type="ECO:0000256" key="11">
    <source>
        <dbReference type="SAM" id="Phobius"/>
    </source>
</evidence>
<keyword evidence="6 11" id="KW-0812">Transmembrane</keyword>
<keyword evidence="9 11" id="KW-0472">Membrane</keyword>
<dbReference type="OrthoDB" id="7433592at2"/>
<evidence type="ECO:0000256" key="3">
    <source>
        <dbReference type="ARBA" id="ARBA00022448"/>
    </source>
</evidence>
<feature type="region of interest" description="Disordered" evidence="10">
    <location>
        <begin position="1"/>
        <end position="28"/>
    </location>
</feature>
<evidence type="ECO:0000256" key="2">
    <source>
        <dbReference type="ARBA" id="ARBA00006555"/>
    </source>
</evidence>
<evidence type="ECO:0000256" key="8">
    <source>
        <dbReference type="ARBA" id="ARBA00022989"/>
    </source>
</evidence>
<keyword evidence="3" id="KW-0813">Transport</keyword>
<reference evidence="13 14" key="1">
    <citation type="submission" date="2014-03" db="EMBL/GenBank/DDBJ databases">
        <title>Bradyrhizobium valentinum sp. nov., isolated from effective nodules of Lupinus mariae-josephae, a lupine endemic of basic-lime soils in Eastern Spain.</title>
        <authorList>
            <person name="Duran D."/>
            <person name="Rey L."/>
            <person name="Navarro A."/>
            <person name="Busquets A."/>
            <person name="Imperial J."/>
            <person name="Ruiz-Argueso T."/>
        </authorList>
    </citation>
    <scope>NUCLEOTIDE SEQUENCE [LARGE SCALE GENOMIC DNA]</scope>
    <source>
        <strain evidence="13 14">LmjM3</strain>
    </source>
</reference>
<protein>
    <submittedName>
        <fullName evidence="13">Energy transducer TonB</fullName>
    </submittedName>
</protein>
<keyword evidence="8 11" id="KW-1133">Transmembrane helix</keyword>
<keyword evidence="5" id="KW-0997">Cell inner membrane</keyword>
<dbReference type="STRING" id="1518501.CQ10_22515"/>
<organism evidence="13 14">
    <name type="scientific">Bradyrhizobium valentinum</name>
    <dbReference type="NCBI Taxonomy" id="1518501"/>
    <lineage>
        <taxon>Bacteria</taxon>
        <taxon>Pseudomonadati</taxon>
        <taxon>Pseudomonadota</taxon>
        <taxon>Alphaproteobacteria</taxon>
        <taxon>Hyphomicrobiales</taxon>
        <taxon>Nitrobacteraceae</taxon>
        <taxon>Bradyrhizobium</taxon>
    </lineage>
</organism>
<sequence length="244" mass="26310">MSFDEIQRRNQKGAASLPPGTLPPYEDEPGTWSSGEILRLFTVPALATLLLVGGVYWIRLQTPSGSMGQQQASVVQVHLLPRPDAAPIVTASTSHSSAQDVTSRTDISPKEPSPSTSDEPVPVPRAFSPAEAPPSNILSAPSAISGPADSAAAKFQQALLRHVAQYQRYPNAARALRLQGKVDTQFSMSRDGKLLGVWVRTSSGQTLLDKEAMETIRRAQPLPPIPPELPERLNIHVQLVFDPS</sequence>
<dbReference type="AlphaFoldDB" id="A0A0R3KYA8"/>
<comment type="similarity">
    <text evidence="2">Belongs to the TonB family.</text>
</comment>
<evidence type="ECO:0000256" key="1">
    <source>
        <dbReference type="ARBA" id="ARBA00004383"/>
    </source>
</evidence>
<dbReference type="Proteomes" id="UP000051913">
    <property type="component" value="Unassembled WGS sequence"/>
</dbReference>
<evidence type="ECO:0000313" key="13">
    <source>
        <dbReference type="EMBL" id="KRQ90410.1"/>
    </source>
</evidence>
<dbReference type="SUPFAM" id="SSF74653">
    <property type="entry name" value="TolA/TonB C-terminal domain"/>
    <property type="match status" value="1"/>
</dbReference>
<keyword evidence="4" id="KW-1003">Cell membrane</keyword>
<dbReference type="InterPro" id="IPR051045">
    <property type="entry name" value="TonB-dependent_transducer"/>
</dbReference>
<dbReference type="Gene3D" id="3.30.1150.10">
    <property type="match status" value="1"/>
</dbReference>
<dbReference type="EMBL" id="LLXX01000236">
    <property type="protein sequence ID" value="KRQ90410.1"/>
    <property type="molecule type" value="Genomic_DNA"/>
</dbReference>
<evidence type="ECO:0000256" key="6">
    <source>
        <dbReference type="ARBA" id="ARBA00022692"/>
    </source>
</evidence>
<feature type="compositionally biased region" description="Polar residues" evidence="10">
    <location>
        <begin position="90"/>
        <end position="106"/>
    </location>
</feature>
<evidence type="ECO:0000256" key="7">
    <source>
        <dbReference type="ARBA" id="ARBA00022927"/>
    </source>
</evidence>
<dbReference type="Pfam" id="PF03544">
    <property type="entry name" value="TonB_C"/>
    <property type="match status" value="1"/>
</dbReference>
<evidence type="ECO:0000256" key="4">
    <source>
        <dbReference type="ARBA" id="ARBA00022475"/>
    </source>
</evidence>
<proteinExistence type="inferred from homology"/>
<evidence type="ECO:0000256" key="10">
    <source>
        <dbReference type="SAM" id="MobiDB-lite"/>
    </source>
</evidence>
<accession>A0A0R3KYA8</accession>
<name>A0A0R3KYA8_9BRAD</name>
<gene>
    <name evidence="13" type="ORF">CP49_16565</name>
</gene>
<keyword evidence="7" id="KW-0653">Protein transport</keyword>
<comment type="caution">
    <text evidence="13">The sequence shown here is derived from an EMBL/GenBank/DDBJ whole genome shotgun (WGS) entry which is preliminary data.</text>
</comment>
<feature type="region of interest" description="Disordered" evidence="10">
    <location>
        <begin position="89"/>
        <end position="143"/>
    </location>
</feature>
<evidence type="ECO:0000256" key="9">
    <source>
        <dbReference type="ARBA" id="ARBA00023136"/>
    </source>
</evidence>
<dbReference type="PANTHER" id="PTHR33446">
    <property type="entry name" value="PROTEIN TONB-RELATED"/>
    <property type="match status" value="1"/>
</dbReference>
<evidence type="ECO:0000259" key="12">
    <source>
        <dbReference type="PROSITE" id="PS52015"/>
    </source>
</evidence>
<dbReference type="GO" id="GO:0055085">
    <property type="term" value="P:transmembrane transport"/>
    <property type="evidence" value="ECO:0007669"/>
    <property type="project" value="InterPro"/>
</dbReference>
<comment type="subcellular location">
    <subcellularLocation>
        <location evidence="1">Cell inner membrane</location>
        <topology evidence="1">Single-pass membrane protein</topology>
        <orientation evidence="1">Periplasmic side</orientation>
    </subcellularLocation>
</comment>
<dbReference type="RefSeq" id="WP_057855729.1">
    <property type="nucleotide sequence ID" value="NZ_LLXX01000236.1"/>
</dbReference>
<dbReference type="NCBIfam" id="TIGR01352">
    <property type="entry name" value="tonB_Cterm"/>
    <property type="match status" value="1"/>
</dbReference>